<keyword evidence="1" id="KW-0547">Nucleotide-binding</keyword>
<keyword evidence="8" id="KW-1185">Reference proteome</keyword>
<dbReference type="Pfam" id="PF21530">
    <property type="entry name" value="Pif1_2B_dom"/>
    <property type="match status" value="1"/>
</dbReference>
<organism evidence="7 8">
    <name type="scientific">Mucor velutinosus</name>
    <dbReference type="NCBI Taxonomy" id="708070"/>
    <lineage>
        <taxon>Eukaryota</taxon>
        <taxon>Fungi</taxon>
        <taxon>Fungi incertae sedis</taxon>
        <taxon>Mucoromycota</taxon>
        <taxon>Mucoromycotina</taxon>
        <taxon>Mucoromycetes</taxon>
        <taxon>Mucorales</taxon>
        <taxon>Mucorineae</taxon>
        <taxon>Mucoraceae</taxon>
        <taxon>Mucor</taxon>
    </lineage>
</organism>
<name>A0AAN7D9N5_9FUNG</name>
<evidence type="ECO:0000259" key="6">
    <source>
        <dbReference type="Pfam" id="PF21530"/>
    </source>
</evidence>
<dbReference type="GO" id="GO:0005524">
    <property type="term" value="F:ATP binding"/>
    <property type="evidence" value="ECO:0007669"/>
    <property type="project" value="UniProtKB-KW"/>
</dbReference>
<keyword evidence="4" id="KW-0067">ATP-binding</keyword>
<dbReference type="GO" id="GO:0016301">
    <property type="term" value="F:kinase activity"/>
    <property type="evidence" value="ECO:0007669"/>
    <property type="project" value="UniProtKB-KW"/>
</dbReference>
<dbReference type="SUPFAM" id="SSF52540">
    <property type="entry name" value="P-loop containing nucleoside triphosphate hydrolases"/>
    <property type="match status" value="1"/>
</dbReference>
<dbReference type="InterPro" id="IPR027417">
    <property type="entry name" value="P-loop_NTPase"/>
</dbReference>
<dbReference type="CDD" id="cd18809">
    <property type="entry name" value="SF1_C_RecD"/>
    <property type="match status" value="1"/>
</dbReference>
<dbReference type="GO" id="GO:0016787">
    <property type="term" value="F:hydrolase activity"/>
    <property type="evidence" value="ECO:0007669"/>
    <property type="project" value="UniProtKB-KW"/>
</dbReference>
<keyword evidence="2" id="KW-0378">Hydrolase</keyword>
<dbReference type="Proteomes" id="UP001304243">
    <property type="component" value="Unassembled WGS sequence"/>
</dbReference>
<dbReference type="RefSeq" id="XP_064678281.1">
    <property type="nucleotide sequence ID" value="XM_064832001.1"/>
</dbReference>
<comment type="caution">
    <text evidence="7">The sequence shown here is derived from an EMBL/GenBank/DDBJ whole genome shotgun (WGS) entry which is preliminary data.</text>
</comment>
<evidence type="ECO:0000313" key="7">
    <source>
        <dbReference type="EMBL" id="KAK4511615.1"/>
    </source>
</evidence>
<dbReference type="GeneID" id="89956517"/>
<evidence type="ECO:0000256" key="1">
    <source>
        <dbReference type="ARBA" id="ARBA00022741"/>
    </source>
</evidence>
<dbReference type="PANTHER" id="PTHR10492">
    <property type="match status" value="1"/>
</dbReference>
<feature type="domain" description="DNA replication helicase" evidence="5">
    <location>
        <begin position="149"/>
        <end position="200"/>
    </location>
</feature>
<keyword evidence="3" id="KW-0347">Helicase</keyword>
<gene>
    <name evidence="7" type="primary">VIP1_2</name>
    <name evidence="7" type="ORF">ATC70_012831</name>
</gene>
<dbReference type="AlphaFoldDB" id="A0AAN7D9N5"/>
<proteinExistence type="predicted"/>
<dbReference type="InterPro" id="IPR049163">
    <property type="entry name" value="Pif1-like_2B_dom"/>
</dbReference>
<dbReference type="Gene3D" id="3.40.50.300">
    <property type="entry name" value="P-loop containing nucleotide triphosphate hydrolases"/>
    <property type="match status" value="1"/>
</dbReference>
<sequence>MFCSVFCKRVISSRKAILCSKNDNADAINSKVMENVFGEKVILYSADTVQSDLTNTEAQAYPSEYLQTLSPSGLPPAVLGLKVGLPVMLLRNFNPERSLCNGTRLIMQQIGQYVLKVKILGGSDAVELIPRFTLSTLPGTLPFILTRKQFPVKVSFAMTINKSQGQSLKKVAVDLRSPVFTHSQLYVAMSRATSANDMTILLPENIAHAQNGDADIERSQIDRLVLENYEKNVVVAKIKSPSLKSYLWFQVSIW</sequence>
<evidence type="ECO:0000256" key="4">
    <source>
        <dbReference type="ARBA" id="ARBA00022840"/>
    </source>
</evidence>
<evidence type="ECO:0000256" key="2">
    <source>
        <dbReference type="ARBA" id="ARBA00022801"/>
    </source>
</evidence>
<evidence type="ECO:0000313" key="8">
    <source>
        <dbReference type="Proteomes" id="UP001304243"/>
    </source>
</evidence>
<dbReference type="GO" id="GO:0004386">
    <property type="term" value="F:helicase activity"/>
    <property type="evidence" value="ECO:0007669"/>
    <property type="project" value="UniProtKB-KW"/>
</dbReference>
<keyword evidence="7" id="KW-0418">Kinase</keyword>
<protein>
    <submittedName>
        <fullName evidence="7">Inositol hexakisphosphate and diphosphoinositol-pentakisphosphate kinase</fullName>
    </submittedName>
</protein>
<evidence type="ECO:0000259" key="5">
    <source>
        <dbReference type="Pfam" id="PF02689"/>
    </source>
</evidence>
<dbReference type="Pfam" id="PF02689">
    <property type="entry name" value="Herpes_Helicase"/>
    <property type="match status" value="1"/>
</dbReference>
<keyword evidence="7" id="KW-0808">Transferase</keyword>
<dbReference type="EMBL" id="JASEJX010000030">
    <property type="protein sequence ID" value="KAK4511615.1"/>
    <property type="molecule type" value="Genomic_DNA"/>
</dbReference>
<dbReference type="PANTHER" id="PTHR10492:SF57">
    <property type="entry name" value="ATP-DEPENDENT DNA HELICASE"/>
    <property type="match status" value="1"/>
</dbReference>
<evidence type="ECO:0000256" key="3">
    <source>
        <dbReference type="ARBA" id="ARBA00022806"/>
    </source>
</evidence>
<dbReference type="InterPro" id="IPR003840">
    <property type="entry name" value="DNA_helicase_dom"/>
</dbReference>
<reference evidence="7 8" key="1">
    <citation type="submission" date="2022-11" db="EMBL/GenBank/DDBJ databases">
        <title>Mucor velutinosus strain NIH1002 WGS.</title>
        <authorList>
            <person name="Subramanian P."/>
            <person name="Mullikin J.C."/>
            <person name="Segre J.A."/>
            <person name="Zelazny A.M."/>
        </authorList>
    </citation>
    <scope>NUCLEOTIDE SEQUENCE [LARGE SCALE GENOMIC DNA]</scope>
    <source>
        <strain evidence="7 8">NIH1002</strain>
    </source>
</reference>
<feature type="domain" description="DNA helicase Pif1-like 2B" evidence="6">
    <location>
        <begin position="64"/>
        <end position="109"/>
    </location>
</feature>
<accession>A0AAN7D9N5</accession>